<evidence type="ECO:0000313" key="10">
    <source>
        <dbReference type="Proteomes" id="UP001162131"/>
    </source>
</evidence>
<evidence type="ECO:0000256" key="6">
    <source>
        <dbReference type="ARBA" id="ARBA00023315"/>
    </source>
</evidence>
<comment type="catalytic activity">
    <reaction evidence="7">
        <text>L-cysteinyl-[protein] + hexadecanoyl-CoA = S-hexadecanoyl-L-cysteinyl-[protein] + CoA</text>
        <dbReference type="Rhea" id="RHEA:36683"/>
        <dbReference type="Rhea" id="RHEA-COMP:10131"/>
        <dbReference type="Rhea" id="RHEA-COMP:11032"/>
        <dbReference type="ChEBI" id="CHEBI:29950"/>
        <dbReference type="ChEBI" id="CHEBI:57287"/>
        <dbReference type="ChEBI" id="CHEBI:57379"/>
        <dbReference type="ChEBI" id="CHEBI:74151"/>
        <dbReference type="EC" id="2.3.1.225"/>
    </reaction>
</comment>
<feature type="transmembrane region" description="Helical" evidence="7">
    <location>
        <begin position="181"/>
        <end position="205"/>
    </location>
</feature>
<comment type="domain">
    <text evidence="7">The DHHC domain is required for palmitoyltransferase activity.</text>
</comment>
<accession>A0AAU9IPL5</accession>
<comment type="subcellular location">
    <subcellularLocation>
        <location evidence="1">Membrane</location>
        <topology evidence="1">Multi-pass membrane protein</topology>
    </subcellularLocation>
</comment>
<dbReference type="InterPro" id="IPR001594">
    <property type="entry name" value="Palmitoyltrfase_DHHC"/>
</dbReference>
<feature type="transmembrane region" description="Helical" evidence="7">
    <location>
        <begin position="138"/>
        <end position="161"/>
    </location>
</feature>
<evidence type="ECO:0000313" key="9">
    <source>
        <dbReference type="EMBL" id="CAG9315157.1"/>
    </source>
</evidence>
<evidence type="ECO:0000256" key="7">
    <source>
        <dbReference type="RuleBase" id="RU079119"/>
    </source>
</evidence>
<reference evidence="9" key="1">
    <citation type="submission" date="2021-09" db="EMBL/GenBank/DDBJ databases">
        <authorList>
            <consortium name="AG Swart"/>
            <person name="Singh M."/>
            <person name="Singh A."/>
            <person name="Seah K."/>
            <person name="Emmerich C."/>
        </authorList>
    </citation>
    <scope>NUCLEOTIDE SEQUENCE</scope>
    <source>
        <strain evidence="9">ATCC30299</strain>
    </source>
</reference>
<dbReference type="PANTHER" id="PTHR22883">
    <property type="entry name" value="ZINC FINGER DHHC DOMAIN CONTAINING PROTEIN"/>
    <property type="match status" value="1"/>
</dbReference>
<dbReference type="GO" id="GO:0016020">
    <property type="term" value="C:membrane"/>
    <property type="evidence" value="ECO:0007669"/>
    <property type="project" value="UniProtKB-SubCell"/>
</dbReference>
<name>A0AAU9IPL5_9CILI</name>
<dbReference type="InterPro" id="IPR039859">
    <property type="entry name" value="PFA4/ZDH16/20/ERF2-like"/>
</dbReference>
<evidence type="ECO:0000256" key="3">
    <source>
        <dbReference type="ARBA" id="ARBA00022692"/>
    </source>
</evidence>
<keyword evidence="2 7" id="KW-0808">Transferase</keyword>
<dbReference type="GO" id="GO:0006612">
    <property type="term" value="P:protein targeting to membrane"/>
    <property type="evidence" value="ECO:0007669"/>
    <property type="project" value="TreeGrafter"/>
</dbReference>
<feature type="domain" description="Palmitoyltransferase DHHC" evidence="8">
    <location>
        <begin position="90"/>
        <end position="222"/>
    </location>
</feature>
<organism evidence="9 10">
    <name type="scientific">Blepharisma stoltei</name>
    <dbReference type="NCBI Taxonomy" id="1481888"/>
    <lineage>
        <taxon>Eukaryota</taxon>
        <taxon>Sar</taxon>
        <taxon>Alveolata</taxon>
        <taxon>Ciliophora</taxon>
        <taxon>Postciliodesmatophora</taxon>
        <taxon>Heterotrichea</taxon>
        <taxon>Heterotrichida</taxon>
        <taxon>Blepharismidae</taxon>
        <taxon>Blepharisma</taxon>
    </lineage>
</organism>
<keyword evidence="5 7" id="KW-0472">Membrane</keyword>
<evidence type="ECO:0000256" key="5">
    <source>
        <dbReference type="ARBA" id="ARBA00023136"/>
    </source>
</evidence>
<dbReference type="GO" id="GO:0005794">
    <property type="term" value="C:Golgi apparatus"/>
    <property type="evidence" value="ECO:0007669"/>
    <property type="project" value="TreeGrafter"/>
</dbReference>
<dbReference type="Proteomes" id="UP001162131">
    <property type="component" value="Unassembled WGS sequence"/>
</dbReference>
<dbReference type="Pfam" id="PF01529">
    <property type="entry name" value="DHHC"/>
    <property type="match status" value="1"/>
</dbReference>
<keyword evidence="4 7" id="KW-1133">Transmembrane helix</keyword>
<feature type="transmembrane region" description="Helical" evidence="7">
    <location>
        <begin position="21"/>
        <end position="39"/>
    </location>
</feature>
<dbReference type="EC" id="2.3.1.225" evidence="7"/>
<sequence length="262" mass="30022">MNKSRKTGFDCPPHLLQVLAWILEFATIFVFYFFIVPIQSLLNQILMSVLFGIFQLAFIYHAFLLTKSDPTDSTLRQKPRIIRSTDAYLTYCSLCVSEVSNDSKHCMKCNRCVSKFDHHCNFVNNCIGKCNYWIFIKVIILLEMMEVIFLVCCSYVIYIWNFDSNHIKDVINGIYGDNSEFGLIIACWILGVLSLIILLANGYLISLHVWLITHKITTYELICKKRLKKTGFDSSVNIDSDETKIIPSALTGSSKRNIHASS</sequence>
<keyword evidence="10" id="KW-1185">Reference proteome</keyword>
<dbReference type="GO" id="GO:0019706">
    <property type="term" value="F:protein-cysteine S-palmitoyltransferase activity"/>
    <property type="evidence" value="ECO:0007669"/>
    <property type="project" value="UniProtKB-EC"/>
</dbReference>
<feature type="transmembrane region" description="Helical" evidence="7">
    <location>
        <begin position="45"/>
        <end position="66"/>
    </location>
</feature>
<proteinExistence type="inferred from homology"/>
<comment type="similarity">
    <text evidence="7">Belongs to the DHHC palmitoyltransferase family.</text>
</comment>
<evidence type="ECO:0000256" key="1">
    <source>
        <dbReference type="ARBA" id="ARBA00004141"/>
    </source>
</evidence>
<evidence type="ECO:0000256" key="4">
    <source>
        <dbReference type="ARBA" id="ARBA00022989"/>
    </source>
</evidence>
<dbReference type="GO" id="GO:0005783">
    <property type="term" value="C:endoplasmic reticulum"/>
    <property type="evidence" value="ECO:0007669"/>
    <property type="project" value="TreeGrafter"/>
</dbReference>
<dbReference type="EMBL" id="CAJZBQ010000013">
    <property type="protein sequence ID" value="CAG9315157.1"/>
    <property type="molecule type" value="Genomic_DNA"/>
</dbReference>
<gene>
    <name evidence="9" type="ORF">BSTOLATCC_MIC12931</name>
</gene>
<protein>
    <recommendedName>
        <fullName evidence="7">Palmitoyltransferase</fullName>
        <ecNumber evidence="7">2.3.1.225</ecNumber>
    </recommendedName>
</protein>
<evidence type="ECO:0000259" key="8">
    <source>
        <dbReference type="Pfam" id="PF01529"/>
    </source>
</evidence>
<comment type="caution">
    <text evidence="9">The sequence shown here is derived from an EMBL/GenBank/DDBJ whole genome shotgun (WGS) entry which is preliminary data.</text>
</comment>
<dbReference type="AlphaFoldDB" id="A0AAU9IPL5"/>
<keyword evidence="6 7" id="KW-0012">Acyltransferase</keyword>
<dbReference type="PANTHER" id="PTHR22883:SF203">
    <property type="entry name" value="PALMITOYLTRANSFERASE"/>
    <property type="match status" value="1"/>
</dbReference>
<dbReference type="PROSITE" id="PS50216">
    <property type="entry name" value="DHHC"/>
    <property type="match status" value="1"/>
</dbReference>
<evidence type="ECO:0000256" key="2">
    <source>
        <dbReference type="ARBA" id="ARBA00022679"/>
    </source>
</evidence>
<keyword evidence="3 7" id="KW-0812">Transmembrane</keyword>